<dbReference type="EMBL" id="CAADFZ010000123">
    <property type="protein sequence ID" value="VFK67045.1"/>
    <property type="molecule type" value="Genomic_DNA"/>
</dbReference>
<name>A0A451AM11_9GAMM</name>
<sequence length="160" mass="18928">MISRARKLVGPERVILLRVDSAYDSKGNRERLVQEEQVDFLIKWNPRQQKPEKCLEDAEKRADEKGWKVEWKQPREGKRVALFSERLEEQYTTGPRRGRNYTVRRVICITERTIDKKGQLLLIPDVTLEGVVDHALRKNNLLFTRYFSHEISIYSFRPSA</sequence>
<protein>
    <recommendedName>
        <fullName evidence="3">Transposase DDE domain-containing protein</fullName>
    </recommendedName>
</protein>
<accession>A0A451AM11</accession>
<dbReference type="AlphaFoldDB" id="A0A451AM11"/>
<dbReference type="EMBL" id="CAADGD010000187">
    <property type="protein sequence ID" value="VFK73318.1"/>
    <property type="molecule type" value="Genomic_DNA"/>
</dbReference>
<proteinExistence type="predicted"/>
<organism evidence="1">
    <name type="scientific">Candidatus Kentrum sp. UNK</name>
    <dbReference type="NCBI Taxonomy" id="2126344"/>
    <lineage>
        <taxon>Bacteria</taxon>
        <taxon>Pseudomonadati</taxon>
        <taxon>Pseudomonadota</taxon>
        <taxon>Gammaproteobacteria</taxon>
        <taxon>Candidatus Kentrum</taxon>
    </lineage>
</organism>
<reference evidence="1" key="1">
    <citation type="submission" date="2019-02" db="EMBL/GenBank/DDBJ databases">
        <authorList>
            <person name="Gruber-Vodicka R. H."/>
            <person name="Seah K. B. B."/>
        </authorList>
    </citation>
    <scope>NUCLEOTIDE SEQUENCE</scope>
    <source>
        <strain evidence="2">BECK_BY19</strain>
        <strain evidence="1">BECK_BY8</strain>
    </source>
</reference>
<evidence type="ECO:0000313" key="1">
    <source>
        <dbReference type="EMBL" id="VFK67045.1"/>
    </source>
</evidence>
<evidence type="ECO:0008006" key="3">
    <source>
        <dbReference type="Google" id="ProtNLM"/>
    </source>
</evidence>
<evidence type="ECO:0000313" key="2">
    <source>
        <dbReference type="EMBL" id="VFK73318.1"/>
    </source>
</evidence>
<gene>
    <name evidence="1" type="ORF">BECKUNK1418G_GA0071005_112312</name>
    <name evidence="2" type="ORF">BECKUNK1418H_GA0071006_11871</name>
</gene>